<accession>A0ABU5H472</accession>
<reference evidence="2 3" key="1">
    <citation type="submission" date="2023-12" db="EMBL/GenBank/DDBJ databases">
        <title>the genome sequence of Hyalangium sp. s54d21.</title>
        <authorList>
            <person name="Zhang X."/>
        </authorList>
    </citation>
    <scope>NUCLEOTIDE SEQUENCE [LARGE SCALE GENOMIC DNA]</scope>
    <source>
        <strain evidence="3">s54d21</strain>
    </source>
</reference>
<gene>
    <name evidence="2" type="ORF">SYV04_14360</name>
</gene>
<dbReference type="InterPro" id="IPR012433">
    <property type="entry name" value="Imm11"/>
</dbReference>
<evidence type="ECO:0000259" key="1">
    <source>
        <dbReference type="Pfam" id="PF07791"/>
    </source>
</evidence>
<evidence type="ECO:0000313" key="2">
    <source>
        <dbReference type="EMBL" id="MDY7227592.1"/>
    </source>
</evidence>
<feature type="domain" description="Immunity MXAN-0049 protein" evidence="1">
    <location>
        <begin position="57"/>
        <end position="187"/>
    </location>
</feature>
<dbReference type="RefSeq" id="WP_321546311.1">
    <property type="nucleotide sequence ID" value="NZ_JAXIVS010000004.1"/>
</dbReference>
<sequence>MPQRFFELDDDVSFPNRWHLDTPRDSHGQEVDDWDFKSGALVHLEGRLRIPIEIAGRPLDFSEAGIRIPVVHVRVASVFMELAPRDVQLLPVDIEGQPDQYLILVATRSLRCIDENASKVQFWQPADGLPEMVGKYYAVDHMRIDRAQVGDAKVFRPQGWETALVVSGDIKEALERMGATGTKFAEV</sequence>
<comment type="caution">
    <text evidence="2">The sequence shown here is derived from an EMBL/GenBank/DDBJ whole genome shotgun (WGS) entry which is preliminary data.</text>
</comment>
<proteinExistence type="predicted"/>
<organism evidence="2 3">
    <name type="scientific">Hyalangium rubrum</name>
    <dbReference type="NCBI Taxonomy" id="3103134"/>
    <lineage>
        <taxon>Bacteria</taxon>
        <taxon>Pseudomonadati</taxon>
        <taxon>Myxococcota</taxon>
        <taxon>Myxococcia</taxon>
        <taxon>Myxococcales</taxon>
        <taxon>Cystobacterineae</taxon>
        <taxon>Archangiaceae</taxon>
        <taxon>Hyalangium</taxon>
    </lineage>
</organism>
<name>A0ABU5H472_9BACT</name>
<keyword evidence="3" id="KW-1185">Reference proteome</keyword>
<dbReference type="EMBL" id="JAXIVS010000004">
    <property type="protein sequence ID" value="MDY7227592.1"/>
    <property type="molecule type" value="Genomic_DNA"/>
</dbReference>
<evidence type="ECO:0000313" key="3">
    <source>
        <dbReference type="Proteomes" id="UP001291309"/>
    </source>
</evidence>
<protein>
    <recommendedName>
        <fullName evidence="1">Immunity MXAN-0049 protein domain-containing protein</fullName>
    </recommendedName>
</protein>
<dbReference type="Pfam" id="PF07791">
    <property type="entry name" value="Imm11"/>
    <property type="match status" value="1"/>
</dbReference>
<dbReference type="Proteomes" id="UP001291309">
    <property type="component" value="Unassembled WGS sequence"/>
</dbReference>